<dbReference type="PANTHER" id="PTHR35109">
    <property type="entry name" value="GLUTAMATE RACEMASE"/>
    <property type="match status" value="1"/>
</dbReference>
<dbReference type="KEGG" id="rcu:8272246"/>
<dbReference type="Proteomes" id="UP000008311">
    <property type="component" value="Unassembled WGS sequence"/>
</dbReference>
<dbReference type="Pfam" id="PF03242">
    <property type="entry name" value="LEA_3a"/>
    <property type="match status" value="1"/>
</dbReference>
<evidence type="ECO:0000313" key="2">
    <source>
        <dbReference type="EMBL" id="EEF34883.1"/>
    </source>
</evidence>
<dbReference type="PANTHER" id="PTHR35109:SF1">
    <property type="entry name" value="GLUTAMATE RACEMASE"/>
    <property type="match status" value="1"/>
</dbReference>
<protein>
    <submittedName>
        <fullName evidence="2">Uncharacterized protein</fullName>
    </submittedName>
</protein>
<dbReference type="EMBL" id="EQ974044">
    <property type="protein sequence ID" value="EEF34883.1"/>
    <property type="molecule type" value="Genomic_DNA"/>
</dbReference>
<dbReference type="InParanoid" id="B9SNB6"/>
<evidence type="ECO:0000256" key="1">
    <source>
        <dbReference type="SAM" id="MobiDB-lite"/>
    </source>
</evidence>
<dbReference type="OrthoDB" id="1930788at2759"/>
<keyword evidence="3" id="KW-1185">Reference proteome</keyword>
<evidence type="ECO:0000313" key="3">
    <source>
        <dbReference type="Proteomes" id="UP000008311"/>
    </source>
</evidence>
<sequence length="126" mass="14591">MVKAGIARTRMFILREAKQVQGHFSSYRAAGYDHNHHHNQQQQQQNEQHQESGNLSHEGKMNYNSSCWVPHPRTGIYVPKGHERVMDDVPEGAASFNQTYWLRTVDGVERPDPDVPSDHYLSFNLY</sequence>
<feature type="region of interest" description="Disordered" evidence="1">
    <location>
        <begin position="30"/>
        <end position="64"/>
    </location>
</feature>
<organism evidence="2 3">
    <name type="scientific">Ricinus communis</name>
    <name type="common">Castor bean</name>
    <dbReference type="NCBI Taxonomy" id="3988"/>
    <lineage>
        <taxon>Eukaryota</taxon>
        <taxon>Viridiplantae</taxon>
        <taxon>Streptophyta</taxon>
        <taxon>Embryophyta</taxon>
        <taxon>Tracheophyta</taxon>
        <taxon>Spermatophyta</taxon>
        <taxon>Magnoliopsida</taxon>
        <taxon>eudicotyledons</taxon>
        <taxon>Gunneridae</taxon>
        <taxon>Pentapetalae</taxon>
        <taxon>rosids</taxon>
        <taxon>fabids</taxon>
        <taxon>Malpighiales</taxon>
        <taxon>Euphorbiaceae</taxon>
        <taxon>Acalyphoideae</taxon>
        <taxon>Acalypheae</taxon>
        <taxon>Ricinus</taxon>
    </lineage>
</organism>
<dbReference type="eggNOG" id="ENOG502S75A">
    <property type="taxonomic scope" value="Eukaryota"/>
</dbReference>
<proteinExistence type="predicted"/>
<dbReference type="AlphaFoldDB" id="B9SNB6"/>
<reference evidence="3" key="1">
    <citation type="journal article" date="2010" name="Nat. Biotechnol.">
        <title>Draft genome sequence of the oilseed species Ricinus communis.</title>
        <authorList>
            <person name="Chan A.P."/>
            <person name="Crabtree J."/>
            <person name="Zhao Q."/>
            <person name="Lorenzi H."/>
            <person name="Orvis J."/>
            <person name="Puiu D."/>
            <person name="Melake-Berhan A."/>
            <person name="Jones K.M."/>
            <person name="Redman J."/>
            <person name="Chen G."/>
            <person name="Cahoon E.B."/>
            <person name="Gedil M."/>
            <person name="Stanke M."/>
            <person name="Haas B.J."/>
            <person name="Wortman J.R."/>
            <person name="Fraser-Liggett C.M."/>
            <person name="Ravel J."/>
            <person name="Rabinowicz P.D."/>
        </authorList>
    </citation>
    <scope>NUCLEOTIDE SEQUENCE [LARGE SCALE GENOMIC DNA]</scope>
    <source>
        <strain evidence="3">cv. Hale</strain>
    </source>
</reference>
<dbReference type="InterPro" id="IPR004926">
    <property type="entry name" value="LEA_3a"/>
</dbReference>
<dbReference type="STRING" id="3988.B9SNB6"/>
<gene>
    <name evidence="2" type="ORF">RCOM_0174600</name>
</gene>
<accession>B9SNB6</accession>
<name>B9SNB6_RICCO</name>